<proteinExistence type="predicted"/>
<feature type="compositionally biased region" description="Basic residues" evidence="1">
    <location>
        <begin position="782"/>
        <end position="803"/>
    </location>
</feature>
<evidence type="ECO:0000313" key="3">
    <source>
        <dbReference type="Proteomes" id="UP000291116"/>
    </source>
</evidence>
<gene>
    <name evidence="2" type="ORF">PSNMU_V1.4_AUG-EV-PASAV3_0034270</name>
</gene>
<evidence type="ECO:0000256" key="1">
    <source>
        <dbReference type="SAM" id="MobiDB-lite"/>
    </source>
</evidence>
<evidence type="ECO:0000313" key="2">
    <source>
        <dbReference type="EMBL" id="VEU36659.1"/>
    </source>
</evidence>
<feature type="compositionally biased region" description="Basic and acidic residues" evidence="1">
    <location>
        <begin position="242"/>
        <end position="252"/>
    </location>
</feature>
<reference evidence="2 3" key="1">
    <citation type="submission" date="2019-01" db="EMBL/GenBank/DDBJ databases">
        <authorList>
            <person name="Ferrante I. M."/>
        </authorList>
    </citation>
    <scope>NUCLEOTIDE SEQUENCE [LARGE SCALE GENOMIC DNA]</scope>
    <source>
        <strain evidence="2 3">B856</strain>
    </source>
</reference>
<dbReference type="Proteomes" id="UP000291116">
    <property type="component" value="Unassembled WGS sequence"/>
</dbReference>
<dbReference type="EMBL" id="CAACVS010000098">
    <property type="protein sequence ID" value="VEU36659.1"/>
    <property type="molecule type" value="Genomic_DNA"/>
</dbReference>
<name>A0A448Z3W5_9STRA</name>
<organism evidence="2 3">
    <name type="scientific">Pseudo-nitzschia multistriata</name>
    <dbReference type="NCBI Taxonomy" id="183589"/>
    <lineage>
        <taxon>Eukaryota</taxon>
        <taxon>Sar</taxon>
        <taxon>Stramenopiles</taxon>
        <taxon>Ochrophyta</taxon>
        <taxon>Bacillariophyta</taxon>
        <taxon>Bacillariophyceae</taxon>
        <taxon>Bacillariophycidae</taxon>
        <taxon>Bacillariales</taxon>
        <taxon>Bacillariaceae</taxon>
        <taxon>Pseudo-nitzschia</taxon>
    </lineage>
</organism>
<accession>A0A448Z3W5</accession>
<dbReference type="AlphaFoldDB" id="A0A448Z3W5"/>
<feature type="compositionally biased region" description="Basic and acidic residues" evidence="1">
    <location>
        <begin position="449"/>
        <end position="465"/>
    </location>
</feature>
<feature type="compositionally biased region" description="Low complexity" evidence="1">
    <location>
        <begin position="625"/>
        <end position="634"/>
    </location>
</feature>
<keyword evidence="3" id="KW-1185">Reference proteome</keyword>
<feature type="compositionally biased region" description="Polar residues" evidence="1">
    <location>
        <begin position="651"/>
        <end position="671"/>
    </location>
</feature>
<feature type="region of interest" description="Disordered" evidence="1">
    <location>
        <begin position="241"/>
        <end position="268"/>
    </location>
</feature>
<feature type="region of interest" description="Disordered" evidence="1">
    <location>
        <begin position="625"/>
        <end position="713"/>
    </location>
</feature>
<feature type="region of interest" description="Disordered" evidence="1">
    <location>
        <begin position="776"/>
        <end position="803"/>
    </location>
</feature>
<feature type="compositionally biased region" description="Basic and acidic residues" evidence="1">
    <location>
        <begin position="692"/>
        <end position="711"/>
    </location>
</feature>
<feature type="region of interest" description="Disordered" evidence="1">
    <location>
        <begin position="390"/>
        <end position="465"/>
    </location>
</feature>
<protein>
    <submittedName>
        <fullName evidence="2">Uncharacterized protein</fullName>
    </submittedName>
</protein>
<sequence>MPDFLPIVVVCGFGAVALSTKAKPVRLASLAFVCGLTATHLIRPLAAGNPWEGSTVHTHSVVPRSDAPNQAAATASMPGGTGESRPNNGARTASKAAVFGGNANETNQHETENRASTAAAIRSGPAKTAKQDEEPTNRSPSTRTAETEQNESPGQTPLPPAKSLSPRSTSFDAFSFLSSMNLTREDLFERNWFYKEWMPHAAGNGTQRALLPPMDVMTRYISQHSHQRLELEWNEACFARRQQKEEQQKQPARDQPAPNGNSTFSPPLPCGLDEGSAGSLRHRRYLVATYSCPLESGNRLHRFANGLLWAILTNRTFLWRYHNETVCEEYGESDCALEYNPDLIHGPEDCEGMLERNPWIPSYEEWREKLGFADDHSDLVRAEILDSKPSDATALPYDGVHHPGKKKAGSGERDGFGGNSTSSSNDNDKTSNANGSTSDDSSGSNRVGPDNHHERSGEDVFRDNDSLRLIRTGKQVGLNPGKILTANPANKTSHLVRPSNLERLEALRSEGIYFLYGMLFESVFTMDPGLDPPQSLLHTHPVWATGGDTDGDRGDENVETIFLHSRHPGHFADDYTWPDHLCLEKRFPGTGGGGDERPEPVRCHVYVMSDRPASVALLHAEVRNTTRCTSSSRSQAVVPLPGEHAPHRPSRSGTGAFSSTGEDPSAANRTGTLGGGVPTESRRLGKKRRRKKENDNRDASRSPSFRSEHGPRAGRGYWEDVALAVSARDGMIAFHMFHRPFGLVRTSTALVREIVEFRRKLEEPFRAAPHREFFECTDPWKDKKKKKKKKKKKGKPKKKKENL</sequence>
<dbReference type="OrthoDB" id="48679at2759"/>
<feature type="region of interest" description="Disordered" evidence="1">
    <location>
        <begin position="53"/>
        <end position="166"/>
    </location>
</feature>
<feature type="compositionally biased region" description="Low complexity" evidence="1">
    <location>
        <begin position="419"/>
        <end position="444"/>
    </location>
</feature>